<sequence>MSNLGAHPQVITVNKSAYNNSPVMNSSAKGSISSPQLIGISSIIANSQNRGNSVNYTTTNHQNSSPQPLVTKQLNNISPSVRFVVNNAKPSYGVSSNVVHTSSAQNMNITSQNIVSQPLTKVTIGANNAIHNLNLTTVASEQKVLPNGSTHLQSVQLKDGSVISQQIMKNGANHVVIKREQGDISSNSVIQGVHQSMVSSGTQQIIKGIGGESGRGVVRTPTPITQQNLLQATVGTMLGNSSPSVSVSAVATGVSSMRPALHIRPGQVRITNPVRAQHPTLAPRQQTPHTNTLTLPQGALLMRNENGQLVLVSAPQGALQQAQGGSTVITSMASSGGRLPQGALQQAQGGSTPLTTQASVRAAGNGQTMVTIQPQVQQQQPVQVRAAAMTPTVMSTRSLQPSTDTVTKVLSGQSATVSVSQPVPANIASNTGEASGDTHKAMLENVNKCKNFLSTLINLAASQPKDTVKNVKALIQGLLDGKVEPEVFTERLQRELQSSPQPYLVPFLKKSLPVLRYSLIKGLMTIDGIKPPPPAIMAQTQPVGQTTAPPRIITQQVITPRPVVAAHTIRTSMPQVTQLPGPQASRAAVVRQTLPQMAVTQSGNKVLVPALPRSHSTLAQASPRIAVQPFPQMVRPARPALSAVTIKPEPSTPAAGYREKRKFESLKDGDDDINDVATMGGVNLSEESKNILATTNADAIGAHLRSCKDEIFLPATPLLRKITAIAKKYGIEEISPGVVSMISHATQERLRCMVANLSTIAEHRVEMYKFDNRYEAASDTKHKLKFLEELDKLERKRHEEQEREKLLRAIKSRSKNEDPEQLKLKQKAKELQQMEAEELRQKEANQTALAAIGPRKKRKLDFLDSSKTGAGAGVGSSDASTSSSMSSVMRPRIKRVNMRDVQLLMESERPTRKSELLYKSYLK</sequence>
<dbReference type="Pfam" id="PF07531">
    <property type="entry name" value="TAFH"/>
    <property type="match status" value="1"/>
</dbReference>
<dbReference type="InterPro" id="IPR037249">
    <property type="entry name" value="TAFH/NHR1_dom_sf"/>
</dbReference>
<dbReference type="GO" id="GO:0003677">
    <property type="term" value="F:DNA binding"/>
    <property type="evidence" value="ECO:0007669"/>
    <property type="project" value="TreeGrafter"/>
</dbReference>
<dbReference type="SMART" id="SM00549">
    <property type="entry name" value="TAFH"/>
    <property type="match status" value="1"/>
</dbReference>
<feature type="domain" description="TAFH" evidence="7">
    <location>
        <begin position="443"/>
        <end position="538"/>
    </location>
</feature>
<dbReference type="GO" id="GO:0016251">
    <property type="term" value="F:RNA polymerase II general transcription initiation factor activity"/>
    <property type="evidence" value="ECO:0007669"/>
    <property type="project" value="TreeGrafter"/>
</dbReference>
<protein>
    <recommendedName>
        <fullName evidence="7">TAFH domain-containing protein</fullName>
    </recommendedName>
</protein>
<evidence type="ECO:0000256" key="1">
    <source>
        <dbReference type="ARBA" id="ARBA00004123"/>
    </source>
</evidence>
<dbReference type="Gene3D" id="1.20.120.1110">
    <property type="entry name" value="TAFH/NHR1 domain"/>
    <property type="match status" value="1"/>
</dbReference>
<evidence type="ECO:0000256" key="6">
    <source>
        <dbReference type="SAM" id="MobiDB-lite"/>
    </source>
</evidence>
<evidence type="ECO:0000256" key="3">
    <source>
        <dbReference type="ARBA" id="ARBA00023015"/>
    </source>
</evidence>
<organism evidence="8 9">
    <name type="scientific">Candidula unifasciata</name>
    <dbReference type="NCBI Taxonomy" id="100452"/>
    <lineage>
        <taxon>Eukaryota</taxon>
        <taxon>Metazoa</taxon>
        <taxon>Spiralia</taxon>
        <taxon>Lophotrochozoa</taxon>
        <taxon>Mollusca</taxon>
        <taxon>Gastropoda</taxon>
        <taxon>Heterobranchia</taxon>
        <taxon>Euthyneura</taxon>
        <taxon>Panpulmonata</taxon>
        <taxon>Eupulmonata</taxon>
        <taxon>Stylommatophora</taxon>
        <taxon>Helicina</taxon>
        <taxon>Helicoidea</taxon>
        <taxon>Geomitridae</taxon>
        <taxon>Candidula</taxon>
    </lineage>
</organism>
<reference evidence="8" key="1">
    <citation type="submission" date="2021-04" db="EMBL/GenBank/DDBJ databases">
        <authorList>
            <consortium name="Molecular Ecology Group"/>
        </authorList>
    </citation>
    <scope>NUCLEOTIDE SEQUENCE</scope>
</reference>
<accession>A0A8S3ZX68</accession>
<dbReference type="FunFam" id="1.10.20.10:FF:000015">
    <property type="entry name" value="Transcription initiation factor TFIID subunit 4B"/>
    <property type="match status" value="1"/>
</dbReference>
<evidence type="ECO:0000259" key="7">
    <source>
        <dbReference type="PROSITE" id="PS51119"/>
    </source>
</evidence>
<evidence type="ECO:0000256" key="2">
    <source>
        <dbReference type="ARBA" id="ARBA00006178"/>
    </source>
</evidence>
<comment type="caution">
    <text evidence="8">The sequence shown here is derived from an EMBL/GenBank/DDBJ whole genome shotgun (WGS) entry which is preliminary data.</text>
</comment>
<keyword evidence="9" id="KW-1185">Reference proteome</keyword>
<evidence type="ECO:0000313" key="9">
    <source>
        <dbReference type="Proteomes" id="UP000678393"/>
    </source>
</evidence>
<name>A0A8S3ZX68_9EUPU</name>
<dbReference type="InterPro" id="IPR045144">
    <property type="entry name" value="TAF4"/>
</dbReference>
<dbReference type="PANTHER" id="PTHR15138:SF14">
    <property type="entry name" value="TRANSCRIPTION INITIATION FACTOR TFIID SUBUNIT 4"/>
    <property type="match status" value="1"/>
</dbReference>
<feature type="region of interest" description="Disordered" evidence="6">
    <location>
        <begin position="863"/>
        <end position="893"/>
    </location>
</feature>
<dbReference type="GO" id="GO:0005669">
    <property type="term" value="C:transcription factor TFIID complex"/>
    <property type="evidence" value="ECO:0007669"/>
    <property type="project" value="InterPro"/>
</dbReference>
<dbReference type="InterPro" id="IPR007900">
    <property type="entry name" value="TAF4_C"/>
</dbReference>
<dbReference type="InterPro" id="IPR003894">
    <property type="entry name" value="TAFH_NHR1"/>
</dbReference>
<feature type="region of interest" description="Disordered" evidence="6">
    <location>
        <begin position="808"/>
        <end position="851"/>
    </location>
</feature>
<keyword evidence="3" id="KW-0805">Transcription regulation</keyword>
<dbReference type="AlphaFoldDB" id="A0A8S3ZX68"/>
<comment type="subcellular location">
    <subcellularLocation>
        <location evidence="1">Nucleus</location>
    </subcellularLocation>
</comment>
<dbReference type="GO" id="GO:0046982">
    <property type="term" value="F:protein heterodimerization activity"/>
    <property type="evidence" value="ECO:0007669"/>
    <property type="project" value="InterPro"/>
</dbReference>
<keyword evidence="5" id="KW-0539">Nucleus</keyword>
<feature type="compositionally biased region" description="Basic and acidic residues" evidence="6">
    <location>
        <begin position="814"/>
        <end position="843"/>
    </location>
</feature>
<dbReference type="SUPFAM" id="SSF158553">
    <property type="entry name" value="TAFH domain-like"/>
    <property type="match status" value="1"/>
</dbReference>
<evidence type="ECO:0000313" key="8">
    <source>
        <dbReference type="EMBL" id="CAG5132758.1"/>
    </source>
</evidence>
<keyword evidence="4" id="KW-0804">Transcription</keyword>
<gene>
    <name evidence="8" type="ORF">CUNI_LOCUS18316</name>
</gene>
<dbReference type="Gene3D" id="1.10.20.10">
    <property type="entry name" value="Histone, subunit A"/>
    <property type="match status" value="1"/>
</dbReference>
<proteinExistence type="inferred from homology"/>
<dbReference type="GO" id="GO:0006367">
    <property type="term" value="P:transcription initiation at RNA polymerase II promoter"/>
    <property type="evidence" value="ECO:0007669"/>
    <property type="project" value="TreeGrafter"/>
</dbReference>
<dbReference type="OrthoDB" id="21060at2759"/>
<dbReference type="Pfam" id="PF05236">
    <property type="entry name" value="TAF4"/>
    <property type="match status" value="1"/>
</dbReference>
<dbReference type="CDD" id="cd08045">
    <property type="entry name" value="HFD_TAF4"/>
    <property type="match status" value="1"/>
</dbReference>
<feature type="compositionally biased region" description="Low complexity" evidence="6">
    <location>
        <begin position="875"/>
        <end position="889"/>
    </location>
</feature>
<dbReference type="SUPFAM" id="SSF47113">
    <property type="entry name" value="Histone-fold"/>
    <property type="match status" value="1"/>
</dbReference>
<dbReference type="PROSITE" id="PS51119">
    <property type="entry name" value="TAFH"/>
    <property type="match status" value="1"/>
</dbReference>
<comment type="similarity">
    <text evidence="2">Belongs to the TAF4 family.</text>
</comment>
<evidence type="ECO:0000256" key="5">
    <source>
        <dbReference type="ARBA" id="ARBA00023242"/>
    </source>
</evidence>
<dbReference type="InterPro" id="IPR009072">
    <property type="entry name" value="Histone-fold"/>
</dbReference>
<dbReference type="PANTHER" id="PTHR15138">
    <property type="entry name" value="TRANSCRIPTION INITIATION FACTOR TFIID SUBUNIT 4"/>
    <property type="match status" value="1"/>
</dbReference>
<dbReference type="EMBL" id="CAJHNH020005624">
    <property type="protein sequence ID" value="CAG5132758.1"/>
    <property type="molecule type" value="Genomic_DNA"/>
</dbReference>
<evidence type="ECO:0000256" key="4">
    <source>
        <dbReference type="ARBA" id="ARBA00023163"/>
    </source>
</evidence>
<dbReference type="Proteomes" id="UP000678393">
    <property type="component" value="Unassembled WGS sequence"/>
</dbReference>